<dbReference type="EMBL" id="MBTG01000012">
    <property type="protein sequence ID" value="OPH57837.1"/>
    <property type="molecule type" value="Genomic_DNA"/>
</dbReference>
<evidence type="ECO:0000313" key="3">
    <source>
        <dbReference type="Proteomes" id="UP000190626"/>
    </source>
</evidence>
<proteinExistence type="predicted"/>
<keyword evidence="3" id="KW-1185">Reference proteome</keyword>
<dbReference type="Pfam" id="PF15493">
    <property type="entry name" value="YrpD"/>
    <property type="match status" value="1"/>
</dbReference>
<evidence type="ECO:0000256" key="1">
    <source>
        <dbReference type="SAM" id="SignalP"/>
    </source>
</evidence>
<dbReference type="AlphaFoldDB" id="A0A1V4HKZ5"/>
<dbReference type="RefSeq" id="WP_158082098.1">
    <property type="nucleotide sequence ID" value="NZ_MBTG01000012.1"/>
</dbReference>
<feature type="signal peptide" evidence="1">
    <location>
        <begin position="1"/>
        <end position="23"/>
    </location>
</feature>
<feature type="chain" id="PRO_5038894380" evidence="1">
    <location>
        <begin position="24"/>
        <end position="354"/>
    </location>
</feature>
<dbReference type="InterPro" id="IPR029143">
    <property type="entry name" value="YrpD"/>
</dbReference>
<gene>
    <name evidence="2" type="ORF">BC351_04905</name>
</gene>
<protein>
    <submittedName>
        <fullName evidence="2">Uncharacterized protein</fullName>
    </submittedName>
</protein>
<accession>A0A1V4HKZ5</accession>
<organism evidence="2 3">
    <name type="scientific">Paenibacillus ferrarius</name>
    <dbReference type="NCBI Taxonomy" id="1469647"/>
    <lineage>
        <taxon>Bacteria</taxon>
        <taxon>Bacillati</taxon>
        <taxon>Bacillota</taxon>
        <taxon>Bacilli</taxon>
        <taxon>Bacillales</taxon>
        <taxon>Paenibacillaceae</taxon>
        <taxon>Paenibacillus</taxon>
    </lineage>
</organism>
<name>A0A1V4HKZ5_9BACL</name>
<keyword evidence="1" id="KW-0732">Signal</keyword>
<dbReference type="InterPro" id="IPR038682">
    <property type="entry name" value="YrpD-like_sf"/>
</dbReference>
<reference evidence="3" key="1">
    <citation type="submission" date="2016-07" db="EMBL/GenBank/DDBJ databases">
        <authorList>
            <person name="Florea S."/>
            <person name="Webb J.S."/>
            <person name="Jaromczyk J."/>
            <person name="Schardl C.L."/>
        </authorList>
    </citation>
    <scope>NUCLEOTIDE SEQUENCE [LARGE SCALE GENOMIC DNA]</scope>
    <source>
        <strain evidence="3">CY1</strain>
    </source>
</reference>
<dbReference type="OrthoDB" id="2583570at2"/>
<dbReference type="CDD" id="cd13427">
    <property type="entry name" value="YncM_like"/>
    <property type="match status" value="1"/>
</dbReference>
<sequence>MKKKIILLTVVVAVMTSMSTVLAEQSPAATKPALFETGGAEVTDYTNMKSAGKVEAVLSKARQAAAEETGLALGARSVGPGTETAVNYVFIDGNTGYFYEKSPIFDREKLYVYEVKAESLQNTPVGVEAALVTDLPNGIGGKAVVNKNGSYINATVRTAVQSQLSGAPSGATYIYSGFSGTGRKYDGTNNNFPVEADMGLQYSNAYGYVKWTPVLGFYNGIHNNGSFLSGYEKVQYKNGFKGGTDVNLTAYRNVNGNTRLSISGYAVCPDSACSQTADTYLTSIMEFANTNVTSVSKWKMLATIAGSENVTGHIYTEFKNVNLDGAAQTPTKEAEDYATVSISGSTVTINVSHD</sequence>
<evidence type="ECO:0000313" key="2">
    <source>
        <dbReference type="EMBL" id="OPH57837.1"/>
    </source>
</evidence>
<dbReference type="Gene3D" id="2.60.120.1270">
    <property type="match status" value="1"/>
</dbReference>
<dbReference type="STRING" id="1469647.BC351_04905"/>
<dbReference type="Proteomes" id="UP000190626">
    <property type="component" value="Unassembled WGS sequence"/>
</dbReference>
<comment type="caution">
    <text evidence="2">The sequence shown here is derived from an EMBL/GenBank/DDBJ whole genome shotgun (WGS) entry which is preliminary data.</text>
</comment>